<protein>
    <submittedName>
        <fullName evidence="2">Uncharacterized protein</fullName>
    </submittedName>
</protein>
<reference evidence="2" key="2">
    <citation type="submission" date="2022-09" db="EMBL/GenBank/DDBJ databases">
        <authorList>
            <person name="Sun Q."/>
            <person name="Ohkuma M."/>
        </authorList>
    </citation>
    <scope>NUCLEOTIDE SEQUENCE</scope>
    <source>
        <strain evidence="2">JCM 3093</strain>
    </source>
</reference>
<feature type="region of interest" description="Disordered" evidence="1">
    <location>
        <begin position="42"/>
        <end position="99"/>
    </location>
</feature>
<comment type="caution">
    <text evidence="2">The sequence shown here is derived from an EMBL/GenBank/DDBJ whole genome shotgun (WGS) entry which is preliminary data.</text>
</comment>
<proteinExistence type="predicted"/>
<organism evidence="2 3">
    <name type="scientific">Planomonospora parontospora</name>
    <dbReference type="NCBI Taxonomy" id="58119"/>
    <lineage>
        <taxon>Bacteria</taxon>
        <taxon>Bacillati</taxon>
        <taxon>Actinomycetota</taxon>
        <taxon>Actinomycetes</taxon>
        <taxon>Streptosporangiales</taxon>
        <taxon>Streptosporangiaceae</taxon>
        <taxon>Planomonospora</taxon>
    </lineage>
</organism>
<evidence type="ECO:0000313" key="3">
    <source>
        <dbReference type="Proteomes" id="UP000627984"/>
    </source>
</evidence>
<name>A0AA37BGZ3_9ACTN</name>
<dbReference type="AlphaFoldDB" id="A0AA37BGZ3"/>
<feature type="compositionally biased region" description="Low complexity" evidence="1">
    <location>
        <begin position="78"/>
        <end position="91"/>
    </location>
</feature>
<evidence type="ECO:0000256" key="1">
    <source>
        <dbReference type="SAM" id="MobiDB-lite"/>
    </source>
</evidence>
<dbReference type="EMBL" id="BMQD01000008">
    <property type="protein sequence ID" value="GGK68736.1"/>
    <property type="molecule type" value="Genomic_DNA"/>
</dbReference>
<dbReference type="Proteomes" id="UP000627984">
    <property type="component" value="Unassembled WGS sequence"/>
</dbReference>
<accession>A0AA37BGZ3</accession>
<reference evidence="2" key="1">
    <citation type="journal article" date="2014" name="Int. J. Syst. Evol. Microbiol.">
        <title>Complete genome sequence of Corynebacterium casei LMG S-19264T (=DSM 44701T), isolated from a smear-ripened cheese.</title>
        <authorList>
            <consortium name="US DOE Joint Genome Institute (JGI-PGF)"/>
            <person name="Walter F."/>
            <person name="Albersmeier A."/>
            <person name="Kalinowski J."/>
            <person name="Ruckert C."/>
        </authorList>
    </citation>
    <scope>NUCLEOTIDE SEQUENCE</scope>
    <source>
        <strain evidence="2">JCM 3093</strain>
    </source>
</reference>
<sequence length="99" mass="10494">MEQLARHTAIAATALRGSRDEPAARARAWVGRAALGARARVERATPRYGGPRRGTAGHAAVRRATPRYGGPRSGGPRSGARARAGSRAPYRFSRCRGTS</sequence>
<gene>
    <name evidence="2" type="ORF">GCM10010126_30160</name>
</gene>
<evidence type="ECO:0000313" key="2">
    <source>
        <dbReference type="EMBL" id="GGK68736.1"/>
    </source>
</evidence>